<accession>A0A8S5RR58</accession>
<protein>
    <submittedName>
        <fullName evidence="2">Uncharacterized protein</fullName>
    </submittedName>
</protein>
<dbReference type="EMBL" id="BK059134">
    <property type="protein sequence ID" value="DAE33476.1"/>
    <property type="molecule type" value="Genomic_DNA"/>
</dbReference>
<organism evidence="2">
    <name type="scientific">virus sp. ctQ5V6</name>
    <dbReference type="NCBI Taxonomy" id="2825815"/>
    <lineage>
        <taxon>Viruses</taxon>
    </lineage>
</organism>
<keyword evidence="1" id="KW-0812">Transmembrane</keyword>
<feature type="transmembrane region" description="Helical" evidence="1">
    <location>
        <begin position="14"/>
        <end position="40"/>
    </location>
</feature>
<name>A0A8S5RR58_9VIRU</name>
<reference evidence="2" key="1">
    <citation type="journal article" date="2021" name="Proc. Natl. Acad. Sci. U.S.A.">
        <title>A Catalog of Tens of Thousands of Viruses from Human Metagenomes Reveals Hidden Associations with Chronic Diseases.</title>
        <authorList>
            <person name="Tisza M.J."/>
            <person name="Buck C.B."/>
        </authorList>
    </citation>
    <scope>NUCLEOTIDE SEQUENCE</scope>
    <source>
        <strain evidence="2">CtQ5V6</strain>
    </source>
</reference>
<keyword evidence="1" id="KW-1133">Transmembrane helix</keyword>
<keyword evidence="1" id="KW-0472">Membrane</keyword>
<proteinExistence type="predicted"/>
<evidence type="ECO:0000313" key="2">
    <source>
        <dbReference type="EMBL" id="DAE33476.1"/>
    </source>
</evidence>
<evidence type="ECO:0000256" key="1">
    <source>
        <dbReference type="SAM" id="Phobius"/>
    </source>
</evidence>
<sequence length="185" mass="21526">MIIDFSHHVNVYSHVSYCTINCCFVSSIFVYCVNCIIIYYRVLLVYQMKHESEENNMTKFKIDNNKIYSTSTLCEKTDIFEIVEKIPVGFFIWNIGENMGTHEYIPVCEDLHPEDKENYEINTATLKAVKVTPDEWKKLDKAASWGVGNLEQAEKALKSKRKGYTADRKRAAAELTIEIFRRICE</sequence>